<reference evidence="1 2" key="1">
    <citation type="submission" date="2023-09" db="EMBL/GenBank/DDBJ databases">
        <title>Pyrofollis japonicus gen. nov. sp. nov., a novel member of the family Pyrodictiaceae isolated from the Iheya North hydrothermal field.</title>
        <authorList>
            <person name="Miyazaki U."/>
            <person name="Sanari M."/>
            <person name="Tame A."/>
            <person name="Kitajima M."/>
            <person name="Okamoto A."/>
            <person name="Sawayama S."/>
            <person name="Miyazaki J."/>
            <person name="Takai K."/>
            <person name="Nakagawa S."/>
        </authorList>
    </citation>
    <scope>NUCLEOTIDE SEQUENCE [LARGE SCALE GENOMIC DNA]</scope>
    <source>
        <strain evidence="1 2">AV2</strain>
    </source>
</reference>
<evidence type="ECO:0000313" key="2">
    <source>
        <dbReference type="Proteomes" id="UP001341135"/>
    </source>
</evidence>
<name>A0ABM8IV17_9CREN</name>
<dbReference type="GeneID" id="89288242"/>
<protein>
    <submittedName>
        <fullName evidence="1">Uncharacterized protein</fullName>
    </submittedName>
</protein>
<evidence type="ECO:0000313" key="1">
    <source>
        <dbReference type="EMBL" id="BES80647.1"/>
    </source>
</evidence>
<dbReference type="EMBL" id="AP028907">
    <property type="protein sequence ID" value="BES80647.1"/>
    <property type="molecule type" value="Genomic_DNA"/>
</dbReference>
<accession>A0ABM8IV17</accession>
<keyword evidence="2" id="KW-1185">Reference proteome</keyword>
<proteinExistence type="predicted"/>
<organism evidence="1 2">
    <name type="scientific">Pyrodictium abyssi</name>
    <dbReference type="NCBI Taxonomy" id="54256"/>
    <lineage>
        <taxon>Archaea</taxon>
        <taxon>Thermoproteota</taxon>
        <taxon>Thermoprotei</taxon>
        <taxon>Desulfurococcales</taxon>
        <taxon>Pyrodictiaceae</taxon>
        <taxon>Pyrodictium</taxon>
    </lineage>
</organism>
<dbReference type="RefSeq" id="WP_338251071.1">
    <property type="nucleotide sequence ID" value="NZ_AP028907.1"/>
</dbReference>
<gene>
    <name evidence="1" type="ORF">PABY_02140</name>
</gene>
<dbReference type="Proteomes" id="UP001341135">
    <property type="component" value="Chromosome"/>
</dbReference>
<sequence>MDPRELAEIEQELREAREFFAERGYWLMVWYIDDTLRLIERMKEGRSNGS</sequence>